<dbReference type="PANTHER" id="PTHR11070:SF2">
    <property type="entry name" value="ATP-DEPENDENT DNA HELICASE SRS2"/>
    <property type="match status" value="1"/>
</dbReference>
<evidence type="ECO:0000256" key="6">
    <source>
        <dbReference type="ARBA" id="ARBA00023125"/>
    </source>
</evidence>
<dbReference type="Gene3D" id="1.10.10.160">
    <property type="match status" value="1"/>
</dbReference>
<proteinExistence type="inferred from homology"/>
<feature type="domain" description="UvrD-like helicase C-terminal" evidence="14">
    <location>
        <begin position="283"/>
        <end position="541"/>
    </location>
</feature>
<evidence type="ECO:0000256" key="12">
    <source>
        <dbReference type="PROSITE-ProRule" id="PRU00560"/>
    </source>
</evidence>
<gene>
    <name evidence="15" type="ORF">NN484_00275</name>
</gene>
<dbReference type="InterPro" id="IPR014016">
    <property type="entry name" value="UvrD-like_ATP-bd"/>
</dbReference>
<dbReference type="Pfam" id="PF00580">
    <property type="entry name" value="UvrD-helicase"/>
    <property type="match status" value="1"/>
</dbReference>
<evidence type="ECO:0000256" key="10">
    <source>
        <dbReference type="ARBA" id="ARBA00034923"/>
    </source>
</evidence>
<evidence type="ECO:0000313" key="15">
    <source>
        <dbReference type="EMBL" id="WDR36188.1"/>
    </source>
</evidence>
<sequence length="613" mass="69058">MTNTSYERLSPEQLEVVCHVEGPLLVEAGPGSGKTRVLTDRIRHLLTSVQGHFRVLALTFTNKAADEMKDRLLDLGEERDRAFIGTLHSFCLDLLSERGKLLGMEGSPNIFEQLKDRKEVLLKAIDEDLLLSDEINQIEDSKERNKRVDSWLTGISNIKSHPISCAVVDDELSRRVLDAYEAGMRACNAYDFDDLLLLAYRLLVENPKLADLYRRLYKFICIDEAQDMNEAQYAVICALCSDGYKNVMMVGDPRQSIYGFNTSSPEYMERFGREFAAKRVELTANYRSSRAVVKLAQSLDPNYMVAMQLPIEGKSTILVGDNEQDEADKITNELQRLFTEGHPDVEGGIEPSKCAILGRTRFALLAVEQALKQKNIAYYKRLSANHENASETVDDFQLALRVLVNSKDRLHLSALAKKWKVPEPDFLLEYPEILRGMASMASDKRALVVHEAIESVATNQSRLDLMPALKMLEMHADTLPEPDRLAIYEDVAVFRQEWDQYLRASGGSKSLSSFMSSKALGNTQKAVREGVALLTVHSSKGLEFDVVFIAGMAEGTFPDYRAANQKELGEESRNAFVAVTRSKRLLYLTYPATRVMPWGGVRRQMQSRFISVP</sequence>
<evidence type="ECO:0000256" key="3">
    <source>
        <dbReference type="ARBA" id="ARBA00022801"/>
    </source>
</evidence>
<keyword evidence="5 12" id="KW-0067">ATP-binding</keyword>
<dbReference type="InterPro" id="IPR013986">
    <property type="entry name" value="DExx_box_DNA_helicase_dom_sf"/>
</dbReference>
<evidence type="ECO:0000259" key="13">
    <source>
        <dbReference type="PROSITE" id="PS51198"/>
    </source>
</evidence>
<dbReference type="EC" id="5.6.2.4" evidence="9"/>
<dbReference type="CDD" id="cd17932">
    <property type="entry name" value="DEXQc_UvrD"/>
    <property type="match status" value="1"/>
</dbReference>
<reference evidence="15 16" key="1">
    <citation type="submission" date="2022-07" db="EMBL/GenBank/DDBJ databases">
        <authorList>
            <person name="Abrouk D."/>
            <person name="Moenne-Loccoz Y."/>
            <person name="Todorovic I."/>
            <person name="Raicevic V."/>
            <person name="Jovicic-Petrovic J."/>
        </authorList>
    </citation>
    <scope>NUCLEOTIDE SEQUENCE [LARGE SCALE GENOMIC DNA]</scope>
    <source>
        <strain evidence="16">IT-P374</strain>
    </source>
</reference>
<evidence type="ECO:0000256" key="4">
    <source>
        <dbReference type="ARBA" id="ARBA00022806"/>
    </source>
</evidence>
<evidence type="ECO:0000256" key="2">
    <source>
        <dbReference type="ARBA" id="ARBA00022741"/>
    </source>
</evidence>
<evidence type="ECO:0000313" key="16">
    <source>
        <dbReference type="Proteomes" id="UP001222282"/>
    </source>
</evidence>
<keyword evidence="3 12" id="KW-0378">Hydrolase</keyword>
<comment type="catalytic activity">
    <reaction evidence="8">
        <text>Couples ATP hydrolysis with the unwinding of duplex DNA by translocating in the 3'-5' direction.</text>
        <dbReference type="EC" id="5.6.2.4"/>
    </reaction>
</comment>
<dbReference type="InterPro" id="IPR027417">
    <property type="entry name" value="P-loop_NTPase"/>
</dbReference>
<feature type="binding site" evidence="12">
    <location>
        <begin position="28"/>
        <end position="35"/>
    </location>
    <ligand>
        <name>ATP</name>
        <dbReference type="ChEBI" id="CHEBI:30616"/>
    </ligand>
</feature>
<comment type="similarity">
    <text evidence="1">Belongs to the helicase family. UvrD subfamily.</text>
</comment>
<dbReference type="InterPro" id="IPR000212">
    <property type="entry name" value="DNA_helicase_UvrD/REP"/>
</dbReference>
<dbReference type="Pfam" id="PF13361">
    <property type="entry name" value="UvrD_C"/>
    <property type="match status" value="2"/>
</dbReference>
<dbReference type="PANTHER" id="PTHR11070">
    <property type="entry name" value="UVRD / RECB / PCRA DNA HELICASE FAMILY MEMBER"/>
    <property type="match status" value="1"/>
</dbReference>
<dbReference type="RefSeq" id="WP_274658400.1">
    <property type="nucleotide sequence ID" value="NZ_CP101655.1"/>
</dbReference>
<dbReference type="PROSITE" id="PS51198">
    <property type="entry name" value="UVRD_HELICASE_ATP_BIND"/>
    <property type="match status" value="1"/>
</dbReference>
<evidence type="ECO:0000256" key="5">
    <source>
        <dbReference type="ARBA" id="ARBA00022840"/>
    </source>
</evidence>
<dbReference type="Gene3D" id="3.40.50.300">
    <property type="entry name" value="P-loop containing nucleotide triphosphate hydrolases"/>
    <property type="match status" value="2"/>
</dbReference>
<keyword evidence="16" id="KW-1185">Reference proteome</keyword>
<evidence type="ECO:0000256" key="11">
    <source>
        <dbReference type="ARBA" id="ARBA00048988"/>
    </source>
</evidence>
<dbReference type="GO" id="GO:0004386">
    <property type="term" value="F:helicase activity"/>
    <property type="evidence" value="ECO:0007669"/>
    <property type="project" value="UniProtKB-KW"/>
</dbReference>
<keyword evidence="4 12" id="KW-0347">Helicase</keyword>
<keyword evidence="2 12" id="KW-0547">Nucleotide-binding</keyword>
<comment type="catalytic activity">
    <reaction evidence="11">
        <text>ATP + H2O = ADP + phosphate + H(+)</text>
        <dbReference type="Rhea" id="RHEA:13065"/>
        <dbReference type="ChEBI" id="CHEBI:15377"/>
        <dbReference type="ChEBI" id="CHEBI:15378"/>
        <dbReference type="ChEBI" id="CHEBI:30616"/>
        <dbReference type="ChEBI" id="CHEBI:43474"/>
        <dbReference type="ChEBI" id="CHEBI:456216"/>
        <dbReference type="EC" id="5.6.2.4"/>
    </reaction>
</comment>
<evidence type="ECO:0000256" key="1">
    <source>
        <dbReference type="ARBA" id="ARBA00009922"/>
    </source>
</evidence>
<evidence type="ECO:0000256" key="8">
    <source>
        <dbReference type="ARBA" id="ARBA00034617"/>
    </source>
</evidence>
<feature type="domain" description="UvrD-like helicase ATP-binding" evidence="13">
    <location>
        <begin position="7"/>
        <end position="289"/>
    </location>
</feature>
<dbReference type="EMBL" id="CP101655">
    <property type="protein sequence ID" value="WDR36188.1"/>
    <property type="molecule type" value="Genomic_DNA"/>
</dbReference>
<dbReference type="Gene3D" id="1.10.486.10">
    <property type="entry name" value="PCRA, domain 4"/>
    <property type="match status" value="1"/>
</dbReference>
<evidence type="ECO:0000256" key="9">
    <source>
        <dbReference type="ARBA" id="ARBA00034808"/>
    </source>
</evidence>
<keyword evidence="6" id="KW-0238">DNA-binding</keyword>
<dbReference type="PROSITE" id="PS51217">
    <property type="entry name" value="UVRD_HELICASE_CTER"/>
    <property type="match status" value="1"/>
</dbReference>
<evidence type="ECO:0000256" key="7">
    <source>
        <dbReference type="ARBA" id="ARBA00023235"/>
    </source>
</evidence>
<dbReference type="InterPro" id="IPR014017">
    <property type="entry name" value="DNA_helicase_UvrD-like_C"/>
</dbReference>
<accession>A0ABY7ZBJ5</accession>
<protein>
    <recommendedName>
        <fullName evidence="9">DNA 3'-5' helicase</fullName>
        <ecNumber evidence="9">5.6.2.4</ecNumber>
    </recommendedName>
    <alternativeName>
        <fullName evidence="10">DNA 3'-5' helicase II</fullName>
    </alternativeName>
</protein>
<name>A0ABY7ZBJ5_9PSED</name>
<dbReference type="Proteomes" id="UP001222282">
    <property type="component" value="Chromosome"/>
</dbReference>
<organism evidence="15 16">
    <name type="scientific">Pseudomonas serboccidentalis</name>
    <dbReference type="NCBI Taxonomy" id="2964670"/>
    <lineage>
        <taxon>Bacteria</taxon>
        <taxon>Pseudomonadati</taxon>
        <taxon>Pseudomonadota</taxon>
        <taxon>Gammaproteobacteria</taxon>
        <taxon>Pseudomonadales</taxon>
        <taxon>Pseudomonadaceae</taxon>
        <taxon>Pseudomonas</taxon>
    </lineage>
</organism>
<evidence type="ECO:0000259" key="14">
    <source>
        <dbReference type="PROSITE" id="PS51217"/>
    </source>
</evidence>
<dbReference type="SUPFAM" id="SSF52540">
    <property type="entry name" value="P-loop containing nucleoside triphosphate hydrolases"/>
    <property type="match status" value="1"/>
</dbReference>
<keyword evidence="7" id="KW-0413">Isomerase</keyword>